<evidence type="ECO:0000259" key="1">
    <source>
        <dbReference type="Pfam" id="PF23455"/>
    </source>
</evidence>
<keyword evidence="3" id="KW-1185">Reference proteome</keyword>
<protein>
    <submittedName>
        <fullName evidence="2">Rubrerythrin-like domain-containing protein</fullName>
    </submittedName>
</protein>
<dbReference type="SUPFAM" id="SSF144206">
    <property type="entry name" value="NOB1 zinc finger-like"/>
    <property type="match status" value="1"/>
</dbReference>
<accession>A0ABD5UV50</accession>
<comment type="caution">
    <text evidence="2">The sequence shown here is derived from an EMBL/GenBank/DDBJ whole genome shotgun (WGS) entry which is preliminary data.</text>
</comment>
<dbReference type="RefSeq" id="WP_379744090.1">
    <property type="nucleotide sequence ID" value="NZ_JBHSXL010000009.1"/>
</dbReference>
<organism evidence="2 3">
    <name type="scientific">Halopenitus salinus</name>
    <dbReference type="NCBI Taxonomy" id="1198295"/>
    <lineage>
        <taxon>Archaea</taxon>
        <taxon>Methanobacteriati</taxon>
        <taxon>Methanobacteriota</taxon>
        <taxon>Stenosarchaea group</taxon>
        <taxon>Halobacteria</taxon>
        <taxon>Halobacteriales</taxon>
        <taxon>Haloferacaceae</taxon>
        <taxon>Halopenitus</taxon>
    </lineage>
</organism>
<dbReference type="AlphaFoldDB" id="A0ABD5UV50"/>
<sequence>MRPKIDVRSESMYECFECMGRTTDPDVRICPDCGGELRHIGRPRDV</sequence>
<dbReference type="InterPro" id="IPR055553">
    <property type="entry name" value="DUF7129"/>
</dbReference>
<evidence type="ECO:0000313" key="2">
    <source>
        <dbReference type="EMBL" id="MFC6892983.1"/>
    </source>
</evidence>
<dbReference type="EMBL" id="JBHSXL010000009">
    <property type="protein sequence ID" value="MFC6892983.1"/>
    <property type="molecule type" value="Genomic_DNA"/>
</dbReference>
<gene>
    <name evidence="2" type="ORF">ACFQE9_10265</name>
</gene>
<name>A0ABD5UV50_9EURY</name>
<dbReference type="Pfam" id="PF23455">
    <property type="entry name" value="DUF7129"/>
    <property type="match status" value="1"/>
</dbReference>
<proteinExistence type="predicted"/>
<dbReference type="Proteomes" id="UP001596296">
    <property type="component" value="Unassembled WGS sequence"/>
</dbReference>
<feature type="domain" description="DUF7129" evidence="1">
    <location>
        <begin position="9"/>
        <end position="45"/>
    </location>
</feature>
<dbReference type="NCBIfam" id="NF033497">
    <property type="entry name" value="rubre_like_arch"/>
    <property type="match status" value="1"/>
</dbReference>
<evidence type="ECO:0000313" key="3">
    <source>
        <dbReference type="Proteomes" id="UP001596296"/>
    </source>
</evidence>
<dbReference type="InterPro" id="IPR036283">
    <property type="entry name" value="NOB1_Zf-like_sf"/>
</dbReference>
<reference evidence="2 3" key="1">
    <citation type="journal article" date="2019" name="Int. J. Syst. Evol. Microbiol.">
        <title>The Global Catalogue of Microorganisms (GCM) 10K type strain sequencing project: providing services to taxonomists for standard genome sequencing and annotation.</title>
        <authorList>
            <consortium name="The Broad Institute Genomics Platform"/>
            <consortium name="The Broad Institute Genome Sequencing Center for Infectious Disease"/>
            <person name="Wu L."/>
            <person name="Ma J."/>
        </authorList>
    </citation>
    <scope>NUCLEOTIDE SEQUENCE [LARGE SCALE GENOMIC DNA]</scope>
    <source>
        <strain evidence="2 3">SKJ47</strain>
    </source>
</reference>